<evidence type="ECO:0000313" key="7">
    <source>
        <dbReference type="EMBL" id="EXJ90262.1"/>
    </source>
</evidence>
<accession>W9YBM2</accession>
<dbReference type="InterPro" id="IPR002401">
    <property type="entry name" value="Cyt_P450_E_grp-I"/>
</dbReference>
<dbReference type="OrthoDB" id="1055148at2759"/>
<keyword evidence="2 5" id="KW-0479">Metal-binding</keyword>
<feature type="binding site" description="axial binding residue" evidence="5">
    <location>
        <position position="464"/>
    </location>
    <ligand>
        <name>heme</name>
        <dbReference type="ChEBI" id="CHEBI:30413"/>
    </ligand>
    <ligandPart>
        <name>Fe</name>
        <dbReference type="ChEBI" id="CHEBI:18248"/>
    </ligandPart>
</feature>
<dbReference type="GO" id="GO:0020037">
    <property type="term" value="F:heme binding"/>
    <property type="evidence" value="ECO:0007669"/>
    <property type="project" value="InterPro"/>
</dbReference>
<dbReference type="InterPro" id="IPR017972">
    <property type="entry name" value="Cyt_P450_CS"/>
</dbReference>
<comment type="similarity">
    <text evidence="1 6">Belongs to the cytochrome P450 family.</text>
</comment>
<dbReference type="PANTHER" id="PTHR46300:SF9">
    <property type="entry name" value="P450, PUTATIVE-RELATED"/>
    <property type="match status" value="1"/>
</dbReference>
<evidence type="ECO:0000256" key="1">
    <source>
        <dbReference type="ARBA" id="ARBA00010617"/>
    </source>
</evidence>
<dbReference type="Gene3D" id="1.10.630.10">
    <property type="entry name" value="Cytochrome P450"/>
    <property type="match status" value="1"/>
</dbReference>
<dbReference type="Proteomes" id="UP000019484">
    <property type="component" value="Unassembled WGS sequence"/>
</dbReference>
<keyword evidence="8" id="KW-1185">Reference proteome</keyword>
<dbReference type="GO" id="GO:0005506">
    <property type="term" value="F:iron ion binding"/>
    <property type="evidence" value="ECO:0007669"/>
    <property type="project" value="InterPro"/>
</dbReference>
<keyword evidence="6" id="KW-0503">Monooxygenase</keyword>
<dbReference type="HOGENOM" id="CLU_001570_2_4_1"/>
<gene>
    <name evidence="7" type="ORF">A1O1_03361</name>
</gene>
<name>W9YBM2_9EURO</name>
<comment type="cofactor">
    <cofactor evidence="5">
        <name>heme</name>
        <dbReference type="ChEBI" id="CHEBI:30413"/>
    </cofactor>
</comment>
<evidence type="ECO:0008006" key="9">
    <source>
        <dbReference type="Google" id="ProtNLM"/>
    </source>
</evidence>
<organism evidence="7 8">
    <name type="scientific">Capronia coronata CBS 617.96</name>
    <dbReference type="NCBI Taxonomy" id="1182541"/>
    <lineage>
        <taxon>Eukaryota</taxon>
        <taxon>Fungi</taxon>
        <taxon>Dikarya</taxon>
        <taxon>Ascomycota</taxon>
        <taxon>Pezizomycotina</taxon>
        <taxon>Eurotiomycetes</taxon>
        <taxon>Chaetothyriomycetidae</taxon>
        <taxon>Chaetothyriales</taxon>
        <taxon>Herpotrichiellaceae</taxon>
        <taxon>Capronia</taxon>
    </lineage>
</organism>
<keyword evidence="5 6" id="KW-0349">Heme</keyword>
<dbReference type="PANTHER" id="PTHR46300">
    <property type="entry name" value="P450, PUTATIVE (EUROFUNG)-RELATED-RELATED"/>
    <property type="match status" value="1"/>
</dbReference>
<dbReference type="EMBL" id="AMWN01000003">
    <property type="protein sequence ID" value="EXJ90262.1"/>
    <property type="molecule type" value="Genomic_DNA"/>
</dbReference>
<evidence type="ECO:0000313" key="8">
    <source>
        <dbReference type="Proteomes" id="UP000019484"/>
    </source>
</evidence>
<comment type="caution">
    <text evidence="7">The sequence shown here is derived from an EMBL/GenBank/DDBJ whole genome shotgun (WGS) entry which is preliminary data.</text>
</comment>
<dbReference type="GO" id="GO:0004497">
    <property type="term" value="F:monooxygenase activity"/>
    <property type="evidence" value="ECO:0007669"/>
    <property type="project" value="UniProtKB-KW"/>
</dbReference>
<proteinExistence type="inferred from homology"/>
<reference evidence="7 8" key="1">
    <citation type="submission" date="2013-03" db="EMBL/GenBank/DDBJ databases">
        <title>The Genome Sequence of Capronia coronata CBS 617.96.</title>
        <authorList>
            <consortium name="The Broad Institute Genomics Platform"/>
            <person name="Cuomo C."/>
            <person name="de Hoog S."/>
            <person name="Gorbushina A."/>
            <person name="Walker B."/>
            <person name="Young S.K."/>
            <person name="Zeng Q."/>
            <person name="Gargeya S."/>
            <person name="Fitzgerald M."/>
            <person name="Haas B."/>
            <person name="Abouelleil A."/>
            <person name="Allen A.W."/>
            <person name="Alvarado L."/>
            <person name="Arachchi H.M."/>
            <person name="Berlin A.M."/>
            <person name="Chapman S.B."/>
            <person name="Gainer-Dewar J."/>
            <person name="Goldberg J."/>
            <person name="Griggs A."/>
            <person name="Gujja S."/>
            <person name="Hansen M."/>
            <person name="Howarth C."/>
            <person name="Imamovic A."/>
            <person name="Ireland A."/>
            <person name="Larimer J."/>
            <person name="McCowan C."/>
            <person name="Murphy C."/>
            <person name="Pearson M."/>
            <person name="Poon T.W."/>
            <person name="Priest M."/>
            <person name="Roberts A."/>
            <person name="Saif S."/>
            <person name="Shea T."/>
            <person name="Sisk P."/>
            <person name="Sykes S."/>
            <person name="Wortman J."/>
            <person name="Nusbaum C."/>
            <person name="Birren B."/>
        </authorList>
    </citation>
    <scope>NUCLEOTIDE SEQUENCE [LARGE SCALE GENOMIC DNA]</scope>
    <source>
        <strain evidence="7 8">CBS 617.96</strain>
    </source>
</reference>
<dbReference type="RefSeq" id="XP_007722456.1">
    <property type="nucleotide sequence ID" value="XM_007724266.1"/>
</dbReference>
<sequence>MASLSDPAFSSHGDVLDLLHSTVLSPKGLGTLLVTIVVIFLVSEAYHADFPRIQGIPEVPFALPFIGHLYRLGGRAGQNDSTIFTEWGKQLKSPVFQCLFGNQRTVIVSDWATIRELWLRQSNALIDRPHQPGFLDKLGIDLTGSCMTDQIRKCRAAGMRALAKPNWPKYYHLLEPSSANFIASVYQKSDNGRAAMDTYAFLRQIVFDLALSLTYGARFGDVDDEFTLGLIKSINTISAFRSTTRKYRFFVHISRLIPEPTSQIVAAEKTRRWHRDILYQQYQDRVARGETVDCIVTSLTQDGLTTEEIHGTCLGLLQAAPDTVASGLYQAMAWLSSPEGKPTQERALQAILDAYHGDRTKAWNMAFREERVPLISSINKETLRFYTVTPYATPRRTTQEVKLPNGVTLPKGITLVMNAQEANHEEAHYGADAWKFNPDRFIDSSEAVGAGLPHLTFGAGSRICPAVAISNRIICALLTRLILAFEMDGSSQEGRSPNVDPLDFSNVYDRLVAHPRYYDCHYKARDPAWLESVLKEAEMEAASN</sequence>
<dbReference type="GO" id="GO:0016705">
    <property type="term" value="F:oxidoreductase activity, acting on paired donors, with incorporation or reduction of molecular oxygen"/>
    <property type="evidence" value="ECO:0007669"/>
    <property type="project" value="InterPro"/>
</dbReference>
<evidence type="ECO:0000256" key="3">
    <source>
        <dbReference type="ARBA" id="ARBA00023002"/>
    </source>
</evidence>
<dbReference type="PRINTS" id="PR00463">
    <property type="entry name" value="EP450I"/>
</dbReference>
<dbReference type="STRING" id="1182541.W9YBM2"/>
<dbReference type="eggNOG" id="KOG0156">
    <property type="taxonomic scope" value="Eukaryota"/>
</dbReference>
<evidence type="ECO:0000256" key="4">
    <source>
        <dbReference type="ARBA" id="ARBA00023004"/>
    </source>
</evidence>
<dbReference type="GeneID" id="19158255"/>
<dbReference type="Pfam" id="PF00067">
    <property type="entry name" value="p450"/>
    <property type="match status" value="1"/>
</dbReference>
<dbReference type="PROSITE" id="PS00086">
    <property type="entry name" value="CYTOCHROME_P450"/>
    <property type="match status" value="1"/>
</dbReference>
<dbReference type="InterPro" id="IPR036396">
    <property type="entry name" value="Cyt_P450_sf"/>
</dbReference>
<evidence type="ECO:0000256" key="6">
    <source>
        <dbReference type="RuleBase" id="RU000461"/>
    </source>
</evidence>
<keyword evidence="3 6" id="KW-0560">Oxidoreductase</keyword>
<dbReference type="InterPro" id="IPR050364">
    <property type="entry name" value="Cytochrome_P450_fung"/>
</dbReference>
<evidence type="ECO:0000256" key="2">
    <source>
        <dbReference type="ARBA" id="ARBA00022723"/>
    </source>
</evidence>
<keyword evidence="4 5" id="KW-0408">Iron</keyword>
<dbReference type="SUPFAM" id="SSF48264">
    <property type="entry name" value="Cytochrome P450"/>
    <property type="match status" value="1"/>
</dbReference>
<evidence type="ECO:0000256" key="5">
    <source>
        <dbReference type="PIRSR" id="PIRSR602401-1"/>
    </source>
</evidence>
<dbReference type="AlphaFoldDB" id="W9YBM2"/>
<protein>
    <recommendedName>
        <fullName evidence="9">Cytochrome P450 oxidoreductase</fullName>
    </recommendedName>
</protein>
<dbReference type="InterPro" id="IPR001128">
    <property type="entry name" value="Cyt_P450"/>
</dbReference>